<evidence type="ECO:0000256" key="1">
    <source>
        <dbReference type="SAM" id="MobiDB-lite"/>
    </source>
</evidence>
<dbReference type="EMBL" id="SPHZ02000010">
    <property type="protein sequence ID" value="KAF0897151.1"/>
    <property type="molecule type" value="Genomic_DNA"/>
</dbReference>
<proteinExistence type="predicted"/>
<reference evidence="2 3" key="1">
    <citation type="submission" date="2019-11" db="EMBL/GenBank/DDBJ databases">
        <title>Whole genome sequence of Oryza granulata.</title>
        <authorList>
            <person name="Li W."/>
        </authorList>
    </citation>
    <scope>NUCLEOTIDE SEQUENCE [LARGE SCALE GENOMIC DNA]</scope>
    <source>
        <strain evidence="3">cv. Menghai</strain>
        <tissue evidence="2">Leaf</tissue>
    </source>
</reference>
<feature type="compositionally biased region" description="Basic and acidic residues" evidence="1">
    <location>
        <begin position="136"/>
        <end position="146"/>
    </location>
</feature>
<keyword evidence="3" id="KW-1185">Reference proteome</keyword>
<evidence type="ECO:0000313" key="3">
    <source>
        <dbReference type="Proteomes" id="UP000479710"/>
    </source>
</evidence>
<protein>
    <submittedName>
        <fullName evidence="2">Uncharacterized protein</fullName>
    </submittedName>
</protein>
<comment type="caution">
    <text evidence="2">The sequence shown here is derived from an EMBL/GenBank/DDBJ whole genome shotgun (WGS) entry which is preliminary data.</text>
</comment>
<dbReference type="AlphaFoldDB" id="A0A6G1CAU0"/>
<organism evidence="2 3">
    <name type="scientific">Oryza meyeriana var. granulata</name>
    <dbReference type="NCBI Taxonomy" id="110450"/>
    <lineage>
        <taxon>Eukaryota</taxon>
        <taxon>Viridiplantae</taxon>
        <taxon>Streptophyta</taxon>
        <taxon>Embryophyta</taxon>
        <taxon>Tracheophyta</taxon>
        <taxon>Spermatophyta</taxon>
        <taxon>Magnoliopsida</taxon>
        <taxon>Liliopsida</taxon>
        <taxon>Poales</taxon>
        <taxon>Poaceae</taxon>
        <taxon>BOP clade</taxon>
        <taxon>Oryzoideae</taxon>
        <taxon>Oryzeae</taxon>
        <taxon>Oryzinae</taxon>
        <taxon>Oryza</taxon>
        <taxon>Oryza meyeriana</taxon>
    </lineage>
</organism>
<name>A0A6G1CAU0_9ORYZ</name>
<dbReference type="Proteomes" id="UP000479710">
    <property type="component" value="Unassembled WGS sequence"/>
</dbReference>
<evidence type="ECO:0000313" key="2">
    <source>
        <dbReference type="EMBL" id="KAF0897151.1"/>
    </source>
</evidence>
<feature type="region of interest" description="Disordered" evidence="1">
    <location>
        <begin position="132"/>
        <end position="152"/>
    </location>
</feature>
<gene>
    <name evidence="2" type="ORF">E2562_034048</name>
</gene>
<accession>A0A6G1CAU0</accession>
<sequence length="152" mass="15994">MVAPRRALWSSSRSGRGMSIAEKEVEHQQLQLTGAAVGEWHTERLQRNSTGGRVRPREGRCRLAVRPGGGIGVDSSSLLRGASTASSLLLAPAASSVFGSGAEASGCVGGQGWAEVAAVGVWECSRWSGGAVVGEEGGHGMRERRGERRQRR</sequence>